<evidence type="ECO:0000256" key="1">
    <source>
        <dbReference type="SAM" id="MobiDB-lite"/>
    </source>
</evidence>
<evidence type="ECO:0000313" key="2">
    <source>
        <dbReference type="EMBL" id="GAA5341502.1"/>
    </source>
</evidence>
<dbReference type="Proteomes" id="UP001498935">
    <property type="component" value="Unassembled WGS sequence"/>
</dbReference>
<keyword evidence="3" id="KW-1185">Reference proteome</keyword>
<gene>
    <name evidence="2" type="ORF">KACC15558_25430</name>
</gene>
<sequence>MVTAPFLMVYHCSVDRNGSPGPAVDTAPDTTPGTAPEPAADPAVDGEAAAERRLRG</sequence>
<organism evidence="2 3">
    <name type="scientific">Brevibacterium ammoniilyticum</name>
    <dbReference type="NCBI Taxonomy" id="1046555"/>
    <lineage>
        <taxon>Bacteria</taxon>
        <taxon>Bacillati</taxon>
        <taxon>Actinomycetota</taxon>
        <taxon>Actinomycetes</taxon>
        <taxon>Micrococcales</taxon>
        <taxon>Brevibacteriaceae</taxon>
        <taxon>Brevibacterium</taxon>
    </lineage>
</organism>
<comment type="caution">
    <text evidence="2">The sequence shown here is derived from an EMBL/GenBank/DDBJ whole genome shotgun (WGS) entry which is preliminary data.</text>
</comment>
<feature type="region of interest" description="Disordered" evidence="1">
    <location>
        <begin position="15"/>
        <end position="56"/>
    </location>
</feature>
<proteinExistence type="predicted"/>
<name>A0ABP9U3S2_9MICO</name>
<evidence type="ECO:0000313" key="3">
    <source>
        <dbReference type="Proteomes" id="UP001498935"/>
    </source>
</evidence>
<dbReference type="EMBL" id="BAABNP010000010">
    <property type="protein sequence ID" value="GAA5341502.1"/>
    <property type="molecule type" value="Genomic_DNA"/>
</dbReference>
<feature type="compositionally biased region" description="Low complexity" evidence="1">
    <location>
        <begin position="20"/>
        <end position="47"/>
    </location>
</feature>
<protein>
    <submittedName>
        <fullName evidence="2">Uncharacterized protein</fullName>
    </submittedName>
</protein>
<reference evidence="2 3" key="1">
    <citation type="submission" date="2024-02" db="EMBL/GenBank/DDBJ databases">
        <title>Characterization of antibiotic resistant novel bacterial strains and their environmental applications.</title>
        <authorList>
            <person name="Manzoor S."/>
            <person name="Abbas S."/>
            <person name="Arshad M."/>
            <person name="Li W.J."/>
            <person name="Ahmed I."/>
        </authorList>
    </citation>
    <scope>NUCLEOTIDE SEQUENCE [LARGE SCALE GENOMIC DNA]</scope>
    <source>
        <strain evidence="2 3">KACC 15558</strain>
    </source>
</reference>
<accession>A0ABP9U3S2</accession>